<feature type="non-terminal residue" evidence="2">
    <location>
        <position position="1"/>
    </location>
</feature>
<dbReference type="PANTHER" id="PTHR40036">
    <property type="entry name" value="MACROCIN O-METHYLTRANSFERASE"/>
    <property type="match status" value="1"/>
</dbReference>
<feature type="compositionally biased region" description="Polar residues" evidence="1">
    <location>
        <begin position="244"/>
        <end position="254"/>
    </location>
</feature>
<dbReference type="Proteomes" id="UP000266841">
    <property type="component" value="Unassembled WGS sequence"/>
</dbReference>
<dbReference type="Pfam" id="PF05711">
    <property type="entry name" value="TylF"/>
    <property type="match status" value="1"/>
</dbReference>
<dbReference type="AlphaFoldDB" id="K0S1Y0"/>
<proteinExistence type="predicted"/>
<organism evidence="2 3">
    <name type="scientific">Thalassiosira oceanica</name>
    <name type="common">Marine diatom</name>
    <dbReference type="NCBI Taxonomy" id="159749"/>
    <lineage>
        <taxon>Eukaryota</taxon>
        <taxon>Sar</taxon>
        <taxon>Stramenopiles</taxon>
        <taxon>Ochrophyta</taxon>
        <taxon>Bacillariophyta</taxon>
        <taxon>Coscinodiscophyceae</taxon>
        <taxon>Thalassiosirophycidae</taxon>
        <taxon>Thalassiosirales</taxon>
        <taxon>Thalassiosiraceae</taxon>
        <taxon>Thalassiosira</taxon>
    </lineage>
</organism>
<protein>
    <submittedName>
        <fullName evidence="2">Uncharacterized protein</fullName>
    </submittedName>
</protein>
<gene>
    <name evidence="2" type="ORF">THAOC_21050</name>
</gene>
<evidence type="ECO:0000313" key="2">
    <source>
        <dbReference type="EMBL" id="EJK58794.1"/>
    </source>
</evidence>
<sequence length="254" mass="28396">AMQIHVGLFADTMPPALESRSIAALYCDGIMYQSSWDCLASAGPRVQSGGWVYQDDFYAFSGNYQAVTDWIASSAKKHMRMQLVPEEGDFRTIKDLKGCKPPPNNDGRVSGTCENELTPVEACFWMVYYRKIELCLFELILQQLRLFVPLHRWECPVRCDGFAVMKNSLDVQFSWSKPAQNPGSLKSEETRLESFRAGQLVSWPALSCSKVPCNIVSVSIISKGKQEHGKGTNLKHLNGRTEQETSSEAGPMSQ</sequence>
<dbReference type="InterPro" id="IPR029063">
    <property type="entry name" value="SAM-dependent_MTases_sf"/>
</dbReference>
<accession>K0S1Y0</accession>
<name>K0S1Y0_THAOC</name>
<evidence type="ECO:0000256" key="1">
    <source>
        <dbReference type="SAM" id="MobiDB-lite"/>
    </source>
</evidence>
<dbReference type="EMBL" id="AGNL01024213">
    <property type="protein sequence ID" value="EJK58794.1"/>
    <property type="molecule type" value="Genomic_DNA"/>
</dbReference>
<evidence type="ECO:0000313" key="3">
    <source>
        <dbReference type="Proteomes" id="UP000266841"/>
    </source>
</evidence>
<dbReference type="InterPro" id="IPR008884">
    <property type="entry name" value="TylF_MeTrfase"/>
</dbReference>
<comment type="caution">
    <text evidence="2">The sequence shown here is derived from an EMBL/GenBank/DDBJ whole genome shotgun (WGS) entry which is preliminary data.</text>
</comment>
<feature type="region of interest" description="Disordered" evidence="1">
    <location>
        <begin position="227"/>
        <end position="254"/>
    </location>
</feature>
<dbReference type="PANTHER" id="PTHR40036:SF1">
    <property type="entry name" value="MACROCIN O-METHYLTRANSFERASE"/>
    <property type="match status" value="1"/>
</dbReference>
<keyword evidence="3" id="KW-1185">Reference proteome</keyword>
<reference evidence="2 3" key="1">
    <citation type="journal article" date="2012" name="Genome Biol.">
        <title>Genome and low-iron response of an oceanic diatom adapted to chronic iron limitation.</title>
        <authorList>
            <person name="Lommer M."/>
            <person name="Specht M."/>
            <person name="Roy A.S."/>
            <person name="Kraemer L."/>
            <person name="Andreson R."/>
            <person name="Gutowska M.A."/>
            <person name="Wolf J."/>
            <person name="Bergner S.V."/>
            <person name="Schilhabel M.B."/>
            <person name="Klostermeier U.C."/>
            <person name="Beiko R.G."/>
            <person name="Rosenstiel P."/>
            <person name="Hippler M."/>
            <person name="Laroche J."/>
        </authorList>
    </citation>
    <scope>NUCLEOTIDE SEQUENCE [LARGE SCALE GENOMIC DNA]</scope>
    <source>
        <strain evidence="2 3">CCMP1005</strain>
    </source>
</reference>
<dbReference type="Gene3D" id="3.40.50.150">
    <property type="entry name" value="Vaccinia Virus protein VP39"/>
    <property type="match status" value="1"/>
</dbReference>